<evidence type="ECO:0000256" key="1">
    <source>
        <dbReference type="SAM" id="MobiDB-lite"/>
    </source>
</evidence>
<keyword evidence="4" id="KW-1185">Reference proteome</keyword>
<sequence length="221" mass="24656">MSDDNFYSEENDSQSDEFSAQPKQGMSTGVKVLLIFLGAGGLCLLLCCGGLFFAVRNMDIKMQVTEKKAEIITIQNEIVDITVPDTFNPKAGVTFSVVGKGMKMALFEPDSGQGVLILMSITVPDDGMIDMEKEFRDSLNNQNQNQNHRQLDITEEKQREFTIKGKKLNFTFAEGTDKKGNTFHQVTGVFPGKSSPAFLMLQIQSDEYNEEEIVKMIESIK</sequence>
<evidence type="ECO:0000313" key="4">
    <source>
        <dbReference type="Proteomes" id="UP000317171"/>
    </source>
</evidence>
<keyword evidence="2" id="KW-0472">Membrane</keyword>
<accession>A0A517RHE3</accession>
<organism evidence="3 4">
    <name type="scientific">Gimesia alba</name>
    <dbReference type="NCBI Taxonomy" id="2527973"/>
    <lineage>
        <taxon>Bacteria</taxon>
        <taxon>Pseudomonadati</taxon>
        <taxon>Planctomycetota</taxon>
        <taxon>Planctomycetia</taxon>
        <taxon>Planctomycetales</taxon>
        <taxon>Planctomycetaceae</taxon>
        <taxon>Gimesia</taxon>
    </lineage>
</organism>
<dbReference type="EMBL" id="CP036269">
    <property type="protein sequence ID" value="QDT43288.1"/>
    <property type="molecule type" value="Genomic_DNA"/>
</dbReference>
<evidence type="ECO:0000256" key="2">
    <source>
        <dbReference type="SAM" id="Phobius"/>
    </source>
</evidence>
<dbReference type="Proteomes" id="UP000317171">
    <property type="component" value="Chromosome"/>
</dbReference>
<dbReference type="AlphaFoldDB" id="A0A517RHE3"/>
<name>A0A517RHE3_9PLAN</name>
<proteinExistence type="predicted"/>
<gene>
    <name evidence="3" type="ORF">Pan241w_33880</name>
</gene>
<keyword evidence="2" id="KW-1133">Transmembrane helix</keyword>
<dbReference type="KEGG" id="gaz:Pan241w_33880"/>
<dbReference type="RefSeq" id="WP_145217847.1">
    <property type="nucleotide sequence ID" value="NZ_CP036269.1"/>
</dbReference>
<feature type="compositionally biased region" description="Acidic residues" evidence="1">
    <location>
        <begin position="1"/>
        <end position="15"/>
    </location>
</feature>
<reference evidence="3 4" key="1">
    <citation type="submission" date="2019-02" db="EMBL/GenBank/DDBJ databases">
        <title>Deep-cultivation of Planctomycetes and their phenomic and genomic characterization uncovers novel biology.</title>
        <authorList>
            <person name="Wiegand S."/>
            <person name="Jogler M."/>
            <person name="Boedeker C."/>
            <person name="Pinto D."/>
            <person name="Vollmers J."/>
            <person name="Rivas-Marin E."/>
            <person name="Kohn T."/>
            <person name="Peeters S.H."/>
            <person name="Heuer A."/>
            <person name="Rast P."/>
            <person name="Oberbeckmann S."/>
            <person name="Bunk B."/>
            <person name="Jeske O."/>
            <person name="Meyerdierks A."/>
            <person name="Storesund J.E."/>
            <person name="Kallscheuer N."/>
            <person name="Luecker S."/>
            <person name="Lage O.M."/>
            <person name="Pohl T."/>
            <person name="Merkel B.J."/>
            <person name="Hornburger P."/>
            <person name="Mueller R.-W."/>
            <person name="Bruemmer F."/>
            <person name="Labrenz M."/>
            <person name="Spormann A.M."/>
            <person name="Op den Camp H."/>
            <person name="Overmann J."/>
            <person name="Amann R."/>
            <person name="Jetten M.S.M."/>
            <person name="Mascher T."/>
            <person name="Medema M.H."/>
            <person name="Devos D.P."/>
            <person name="Kaster A.-K."/>
            <person name="Ovreas L."/>
            <person name="Rohde M."/>
            <person name="Galperin M.Y."/>
            <person name="Jogler C."/>
        </authorList>
    </citation>
    <scope>NUCLEOTIDE SEQUENCE [LARGE SCALE GENOMIC DNA]</scope>
    <source>
        <strain evidence="3 4">Pan241w</strain>
    </source>
</reference>
<keyword evidence="2" id="KW-0812">Transmembrane</keyword>
<evidence type="ECO:0000313" key="3">
    <source>
        <dbReference type="EMBL" id="QDT43288.1"/>
    </source>
</evidence>
<feature type="transmembrane region" description="Helical" evidence="2">
    <location>
        <begin position="32"/>
        <end position="55"/>
    </location>
</feature>
<dbReference type="OrthoDB" id="212248at2"/>
<feature type="region of interest" description="Disordered" evidence="1">
    <location>
        <begin position="1"/>
        <end position="22"/>
    </location>
</feature>
<protein>
    <submittedName>
        <fullName evidence="3">Uncharacterized protein</fullName>
    </submittedName>
</protein>